<dbReference type="Gene3D" id="3.30.479.20">
    <property type="entry name" value="Elongation factor Ts, dimerisation domain"/>
    <property type="match status" value="1"/>
</dbReference>
<dbReference type="InterPro" id="IPR001816">
    <property type="entry name" value="Transl_elong_EFTs/EF1B"/>
</dbReference>
<dbReference type="CDD" id="cd14275">
    <property type="entry name" value="UBA_EF-Ts"/>
    <property type="match status" value="1"/>
</dbReference>
<evidence type="ECO:0000259" key="7">
    <source>
        <dbReference type="Pfam" id="PF00889"/>
    </source>
</evidence>
<dbReference type="Gene3D" id="1.10.8.10">
    <property type="entry name" value="DNA helicase RuvA subunit, C-terminal domain"/>
    <property type="match status" value="1"/>
</dbReference>
<accession>A0A1F5EGW9</accession>
<dbReference type="STRING" id="1797469.A3F08_02010"/>
<evidence type="ECO:0000256" key="3">
    <source>
        <dbReference type="ARBA" id="ARBA00022768"/>
    </source>
</evidence>
<evidence type="ECO:0000256" key="2">
    <source>
        <dbReference type="ARBA" id="ARBA00016956"/>
    </source>
</evidence>
<keyword evidence="3 5" id="KW-0251">Elongation factor</keyword>
<evidence type="ECO:0000256" key="5">
    <source>
        <dbReference type="RuleBase" id="RU000642"/>
    </source>
</evidence>
<dbReference type="SUPFAM" id="SSF54713">
    <property type="entry name" value="Elongation factor Ts (EF-Ts), dimerisation domain"/>
    <property type="match status" value="1"/>
</dbReference>
<dbReference type="PANTHER" id="PTHR11741:SF0">
    <property type="entry name" value="ELONGATION FACTOR TS, MITOCHONDRIAL"/>
    <property type="match status" value="1"/>
</dbReference>
<feature type="domain" description="Translation elongation factor EFTs/EF1B dimerisation" evidence="7">
    <location>
        <begin position="70"/>
        <end position="101"/>
    </location>
</feature>
<evidence type="ECO:0000313" key="9">
    <source>
        <dbReference type="Proteomes" id="UP000176451"/>
    </source>
</evidence>
<reference evidence="8 9" key="1">
    <citation type="journal article" date="2016" name="Nat. Commun.">
        <title>Thousands of microbial genomes shed light on interconnected biogeochemical processes in an aquifer system.</title>
        <authorList>
            <person name="Anantharaman K."/>
            <person name="Brown C.T."/>
            <person name="Hug L.A."/>
            <person name="Sharon I."/>
            <person name="Castelle C.J."/>
            <person name="Probst A.J."/>
            <person name="Thomas B.C."/>
            <person name="Singh A."/>
            <person name="Wilkins M.J."/>
            <person name="Karaoz U."/>
            <person name="Brodie E.L."/>
            <person name="Williams K.H."/>
            <person name="Hubbard S.S."/>
            <person name="Banfield J.F."/>
        </authorList>
    </citation>
    <scope>NUCLEOTIDE SEQUENCE [LARGE SCALE GENOMIC DNA]</scope>
</reference>
<comment type="similarity">
    <text evidence="1 5">Belongs to the EF-Ts family.</text>
</comment>
<dbReference type="InterPro" id="IPR036402">
    <property type="entry name" value="EF-Ts_dimer_sf"/>
</dbReference>
<feature type="non-terminal residue" evidence="8">
    <location>
        <position position="103"/>
    </location>
</feature>
<evidence type="ECO:0000313" key="8">
    <source>
        <dbReference type="EMBL" id="OGD66631.1"/>
    </source>
</evidence>
<dbReference type="PROSITE" id="PS01126">
    <property type="entry name" value="EF_TS_1"/>
    <property type="match status" value="1"/>
</dbReference>
<evidence type="ECO:0000256" key="1">
    <source>
        <dbReference type="ARBA" id="ARBA00005532"/>
    </source>
</evidence>
<dbReference type="EMBL" id="MEZV01000033">
    <property type="protein sequence ID" value="OGD66631.1"/>
    <property type="molecule type" value="Genomic_DNA"/>
</dbReference>
<dbReference type="AlphaFoldDB" id="A0A1F5EGW9"/>
<comment type="caution">
    <text evidence="8">The sequence shown here is derived from an EMBL/GenBank/DDBJ whole genome shotgun (WGS) entry which is preliminary data.</text>
</comment>
<name>A0A1F5EGW9_9BACT</name>
<dbReference type="GO" id="GO:0003746">
    <property type="term" value="F:translation elongation factor activity"/>
    <property type="evidence" value="ECO:0007669"/>
    <property type="project" value="UniProtKB-KW"/>
</dbReference>
<dbReference type="Proteomes" id="UP000176451">
    <property type="component" value="Unassembled WGS sequence"/>
</dbReference>
<proteinExistence type="inferred from homology"/>
<dbReference type="PANTHER" id="PTHR11741">
    <property type="entry name" value="ELONGATION FACTOR TS"/>
    <property type="match status" value="1"/>
</dbReference>
<protein>
    <recommendedName>
        <fullName evidence="2 5">Elongation factor Ts</fullName>
    </recommendedName>
</protein>
<keyword evidence="4 5" id="KW-0648">Protein biosynthesis</keyword>
<dbReference type="GO" id="GO:0005737">
    <property type="term" value="C:cytoplasm"/>
    <property type="evidence" value="ECO:0007669"/>
    <property type="project" value="UniProtKB-SubCell"/>
</dbReference>
<dbReference type="FunFam" id="1.10.8.10:FF:000001">
    <property type="entry name" value="Elongation factor Ts"/>
    <property type="match status" value="1"/>
</dbReference>
<comment type="subcellular location">
    <subcellularLocation>
        <location evidence="6">Cytoplasm</location>
    </subcellularLocation>
</comment>
<dbReference type="SUPFAM" id="SSF46934">
    <property type="entry name" value="UBA-like"/>
    <property type="match status" value="1"/>
</dbReference>
<dbReference type="NCBIfam" id="TIGR00116">
    <property type="entry name" value="tsf"/>
    <property type="match status" value="1"/>
</dbReference>
<dbReference type="Pfam" id="PF00889">
    <property type="entry name" value="EF_TS"/>
    <property type="match status" value="1"/>
</dbReference>
<comment type="function">
    <text evidence="5">Associates with the EF-Tu.GDP complex and induces the exchange of GDP to GTP. It remains bound to the aminoacyl-tRNA.EF-Tu.GTP complex up to the GTP hydrolysis stage on the ribosome.</text>
</comment>
<dbReference type="InterPro" id="IPR009060">
    <property type="entry name" value="UBA-like_sf"/>
</dbReference>
<dbReference type="HAMAP" id="MF_00050">
    <property type="entry name" value="EF_Ts"/>
    <property type="match status" value="1"/>
</dbReference>
<dbReference type="InterPro" id="IPR014039">
    <property type="entry name" value="Transl_elong_EFTs/EF1B_dimer"/>
</dbReference>
<evidence type="ECO:0000256" key="6">
    <source>
        <dbReference type="RuleBase" id="RU000643"/>
    </source>
</evidence>
<gene>
    <name evidence="8" type="ORF">A3F08_02010</name>
</gene>
<organism evidence="8 9">
    <name type="scientific">Candidatus Berkelbacteria bacterium RIFCSPHIGHO2_12_FULL_36_9</name>
    <dbReference type="NCBI Taxonomy" id="1797469"/>
    <lineage>
        <taxon>Bacteria</taxon>
        <taxon>Candidatus Berkelbacteria</taxon>
    </lineage>
</organism>
<sequence>MIPSKKIQELRSKTGVGVMDCKKALEEAKGDFKKAEEILKKSGAMKALKKADREVSQGIIESYIHDNKVAVLLELNCETDFVARNSEFKELAHDIAMQIVSMK</sequence>
<dbReference type="InterPro" id="IPR018101">
    <property type="entry name" value="Transl_elong_Ts_CS"/>
</dbReference>
<evidence type="ECO:0000256" key="4">
    <source>
        <dbReference type="ARBA" id="ARBA00022917"/>
    </source>
</evidence>
<dbReference type="PROSITE" id="PS01127">
    <property type="entry name" value="EF_TS_2"/>
    <property type="match status" value="1"/>
</dbReference>